<evidence type="ECO:0000313" key="2">
    <source>
        <dbReference type="WBParaSite" id="ALUE_0001436401-mRNA-1"/>
    </source>
</evidence>
<dbReference type="AlphaFoldDB" id="A0A0M3IA16"/>
<proteinExistence type="predicted"/>
<dbReference type="Proteomes" id="UP000036681">
    <property type="component" value="Unplaced"/>
</dbReference>
<accession>A0A0M3IA16</accession>
<name>A0A0M3IA16_ASCLU</name>
<keyword evidence="1" id="KW-1185">Reference proteome</keyword>
<reference evidence="2" key="1">
    <citation type="submission" date="2017-02" db="UniProtKB">
        <authorList>
            <consortium name="WormBaseParasite"/>
        </authorList>
    </citation>
    <scope>IDENTIFICATION</scope>
</reference>
<dbReference type="WBParaSite" id="ALUE_0001436401-mRNA-1">
    <property type="protein sequence ID" value="ALUE_0001436401-mRNA-1"/>
    <property type="gene ID" value="ALUE_0001436401"/>
</dbReference>
<sequence length="111" mass="12774">LKSHSQIFKEIVGTESSAAGNHQRRQNSRFVARGRDRVMNSIRIFCTRRWFDQWERQAHIVLAFPATGQVNGNLATGQVNENIQRLLVKRTDMSTVPAYLLCFSIYFICSI</sequence>
<organism evidence="1 2">
    <name type="scientific">Ascaris lumbricoides</name>
    <name type="common">Giant roundworm</name>
    <dbReference type="NCBI Taxonomy" id="6252"/>
    <lineage>
        <taxon>Eukaryota</taxon>
        <taxon>Metazoa</taxon>
        <taxon>Ecdysozoa</taxon>
        <taxon>Nematoda</taxon>
        <taxon>Chromadorea</taxon>
        <taxon>Rhabditida</taxon>
        <taxon>Spirurina</taxon>
        <taxon>Ascaridomorpha</taxon>
        <taxon>Ascaridoidea</taxon>
        <taxon>Ascarididae</taxon>
        <taxon>Ascaris</taxon>
    </lineage>
</organism>
<protein>
    <submittedName>
        <fullName evidence="2">Tick transposon</fullName>
    </submittedName>
</protein>
<evidence type="ECO:0000313" key="1">
    <source>
        <dbReference type="Proteomes" id="UP000036681"/>
    </source>
</evidence>